<organism evidence="1">
    <name type="scientific">Rhizophora mucronata</name>
    <name type="common">Asiatic mangrove</name>
    <dbReference type="NCBI Taxonomy" id="61149"/>
    <lineage>
        <taxon>Eukaryota</taxon>
        <taxon>Viridiplantae</taxon>
        <taxon>Streptophyta</taxon>
        <taxon>Embryophyta</taxon>
        <taxon>Tracheophyta</taxon>
        <taxon>Spermatophyta</taxon>
        <taxon>Magnoliopsida</taxon>
        <taxon>eudicotyledons</taxon>
        <taxon>Gunneridae</taxon>
        <taxon>Pentapetalae</taxon>
        <taxon>rosids</taxon>
        <taxon>fabids</taxon>
        <taxon>Malpighiales</taxon>
        <taxon>Rhizophoraceae</taxon>
        <taxon>Rhizophora</taxon>
    </lineage>
</organism>
<name>A0A2P2R1A3_RHIMU</name>
<dbReference type="EMBL" id="GGEC01092555">
    <property type="protein sequence ID" value="MBX73039.1"/>
    <property type="molecule type" value="Transcribed_RNA"/>
</dbReference>
<reference evidence="1" key="1">
    <citation type="submission" date="2018-02" db="EMBL/GenBank/DDBJ databases">
        <title>Rhizophora mucronata_Transcriptome.</title>
        <authorList>
            <person name="Meera S.P."/>
            <person name="Sreeshan A."/>
            <person name="Augustine A."/>
        </authorList>
    </citation>
    <scope>NUCLEOTIDE SEQUENCE</scope>
    <source>
        <tissue evidence="1">Leaf</tissue>
    </source>
</reference>
<sequence length="33" mass="3810">MKRAGHSNLGFLKNSRVSCWLCEEENVYKAPNK</sequence>
<accession>A0A2P2R1A3</accession>
<protein>
    <submittedName>
        <fullName evidence="1">Uncharacterized protein</fullName>
    </submittedName>
</protein>
<dbReference type="AlphaFoldDB" id="A0A2P2R1A3"/>
<evidence type="ECO:0000313" key="1">
    <source>
        <dbReference type="EMBL" id="MBX73039.1"/>
    </source>
</evidence>
<proteinExistence type="predicted"/>